<proteinExistence type="predicted"/>
<comment type="caution">
    <text evidence="4">The sequence shown here is derived from an EMBL/GenBank/DDBJ whole genome shotgun (WGS) entry which is preliminary data.</text>
</comment>
<dbReference type="OrthoDB" id="181253at2"/>
<evidence type="ECO:0000259" key="3">
    <source>
        <dbReference type="Pfam" id="PF13519"/>
    </source>
</evidence>
<dbReference type="SUPFAM" id="SSF53300">
    <property type="entry name" value="vWA-like"/>
    <property type="match status" value="1"/>
</dbReference>
<name>A0A317ZJ66_9BACT</name>
<gene>
    <name evidence="4" type="ORF">DDZ13_09250</name>
</gene>
<evidence type="ECO:0008006" key="6">
    <source>
        <dbReference type="Google" id="ProtNLM"/>
    </source>
</evidence>
<feature type="domain" description="Aerotolerance regulator N-terminal" evidence="2">
    <location>
        <begin position="1"/>
        <end position="78"/>
    </location>
</feature>
<keyword evidence="1" id="KW-0812">Transmembrane</keyword>
<dbReference type="Proteomes" id="UP000247099">
    <property type="component" value="Unassembled WGS sequence"/>
</dbReference>
<protein>
    <recommendedName>
        <fullName evidence="6">VWFA domain-containing protein</fullName>
    </recommendedName>
</protein>
<evidence type="ECO:0000313" key="4">
    <source>
        <dbReference type="EMBL" id="PXA03819.1"/>
    </source>
</evidence>
<organism evidence="4 5">
    <name type="scientific">Coraliomargarita sinensis</name>
    <dbReference type="NCBI Taxonomy" id="2174842"/>
    <lineage>
        <taxon>Bacteria</taxon>
        <taxon>Pseudomonadati</taxon>
        <taxon>Verrucomicrobiota</taxon>
        <taxon>Opitutia</taxon>
        <taxon>Puniceicoccales</taxon>
        <taxon>Coraliomargaritaceae</taxon>
        <taxon>Coraliomargarita</taxon>
    </lineage>
</organism>
<feature type="transmembrane region" description="Helical" evidence="1">
    <location>
        <begin position="555"/>
        <end position="577"/>
    </location>
</feature>
<feature type="transmembrane region" description="Helical" evidence="1">
    <location>
        <begin position="6"/>
        <end position="24"/>
    </location>
</feature>
<dbReference type="Pfam" id="PF07584">
    <property type="entry name" value="BatA"/>
    <property type="match status" value="1"/>
</dbReference>
<accession>A0A317ZJ66</accession>
<evidence type="ECO:0000256" key="1">
    <source>
        <dbReference type="SAM" id="Phobius"/>
    </source>
</evidence>
<reference evidence="4 5" key="1">
    <citation type="submission" date="2018-05" db="EMBL/GenBank/DDBJ databases">
        <title>Coraliomargarita sinensis sp. nov., isolated from a marine solar saltern.</title>
        <authorList>
            <person name="Zhou L.Y."/>
        </authorList>
    </citation>
    <scope>NUCLEOTIDE SEQUENCE [LARGE SCALE GENOMIC DNA]</scope>
    <source>
        <strain evidence="4 5">WN38</strain>
    </source>
</reference>
<dbReference type="PANTHER" id="PTHR37464">
    <property type="entry name" value="BLL2463 PROTEIN"/>
    <property type="match status" value="1"/>
</dbReference>
<dbReference type="InterPro" id="IPR036465">
    <property type="entry name" value="vWFA_dom_sf"/>
</dbReference>
<dbReference type="InParanoid" id="A0A317ZJ66"/>
<keyword evidence="1" id="KW-1133">Transmembrane helix</keyword>
<dbReference type="CDD" id="cd00198">
    <property type="entry name" value="vWFA"/>
    <property type="match status" value="1"/>
</dbReference>
<keyword evidence="5" id="KW-1185">Reference proteome</keyword>
<dbReference type="EMBL" id="QHJQ01000006">
    <property type="protein sequence ID" value="PXA03819.1"/>
    <property type="molecule type" value="Genomic_DNA"/>
</dbReference>
<dbReference type="Gene3D" id="3.40.50.410">
    <property type="entry name" value="von Willebrand factor, type A domain"/>
    <property type="match status" value="1"/>
</dbReference>
<dbReference type="AlphaFoldDB" id="A0A317ZJ66"/>
<evidence type="ECO:0000313" key="5">
    <source>
        <dbReference type="Proteomes" id="UP000247099"/>
    </source>
</evidence>
<dbReference type="Pfam" id="PF13519">
    <property type="entry name" value="VWA_2"/>
    <property type="match status" value="1"/>
</dbReference>
<keyword evidence="1" id="KW-0472">Membrane</keyword>
<dbReference type="InterPro" id="IPR024163">
    <property type="entry name" value="Aerotolerance_reg_N"/>
</dbReference>
<sequence length="589" mass="64342">MSLLSPIWLWSLLALPLLAALYFLKVRPRRKPTNAYFLWQQIYQQKSSSAFFRRLRDLWSLLLMLLAFALLAFALSNPRIDSKDDSDLIIVMDSSASMQAFEGGSSLLDRAKDEAVEMVKALNGTRQAAVASLDSRLNFQSHLSSHPRQLLEAIDAISASDQSLDTDAMRQLGGIVAAEDSPYRVVFLTDGRHGLESYPEGIETLVLASERLPNCGFVAADLQWQPGRPGVASFYCRVFNSGEEPATVDFELVHAATGVIGKYASLTIPPGEALEQVYELVGVDPGEWKANLVVDDALALDNSITLGLNPRQPLFVGIEAGNRWFFENCVRAFARAGDVLQVAAEGAPIRLSEGPVNTEAPMRIVFRPEGDSLFWSELGEPLPPVLAETLIPEHPILQHVELKDFGFPGAREIEVPPGSVVLMATEQGVPLIYKTFLEGQQAVVMNFDPSQEDFFLSPWFPVLIHAAALHLANRENEFAPVYATGFAVELPGEATTAWQVTGPDGVNREMFGGQSLRFGSAGAYQLTSEEGSWVLGAGLLSPVDSNLRASEAVELVAIASGWPIAIWLLLLGLLILTAESVLYHRRKVG</sequence>
<evidence type="ECO:0000259" key="2">
    <source>
        <dbReference type="Pfam" id="PF07584"/>
    </source>
</evidence>
<feature type="domain" description="VWFA" evidence="3">
    <location>
        <begin position="88"/>
        <end position="191"/>
    </location>
</feature>
<dbReference type="InterPro" id="IPR002035">
    <property type="entry name" value="VWF_A"/>
</dbReference>
<dbReference type="RefSeq" id="WP_110131175.1">
    <property type="nucleotide sequence ID" value="NZ_QHJQ01000006.1"/>
</dbReference>
<feature type="transmembrane region" description="Helical" evidence="1">
    <location>
        <begin position="58"/>
        <end position="76"/>
    </location>
</feature>
<dbReference type="PANTHER" id="PTHR37464:SF1">
    <property type="entry name" value="BLL2463 PROTEIN"/>
    <property type="match status" value="1"/>
</dbReference>